<keyword evidence="1" id="KW-1133">Transmembrane helix</keyword>
<protein>
    <recommendedName>
        <fullName evidence="3">Prepilin-type N-terminal cleavage/methylation domain-containing protein</fullName>
    </recommendedName>
</protein>
<evidence type="ECO:0008006" key="3">
    <source>
        <dbReference type="Google" id="ProtNLM"/>
    </source>
</evidence>
<feature type="transmembrane region" description="Helical" evidence="1">
    <location>
        <begin position="34"/>
        <end position="59"/>
    </location>
</feature>
<gene>
    <name evidence="2" type="ORF">Melaina855_2060</name>
</gene>
<keyword evidence="1" id="KW-0812">Transmembrane</keyword>
<evidence type="ECO:0000313" key="2">
    <source>
        <dbReference type="EMBL" id="QGT49819.1"/>
    </source>
</evidence>
<dbReference type="InterPro" id="IPR045584">
    <property type="entry name" value="Pilin-like"/>
</dbReference>
<name>A0A650EJE4_9BACT</name>
<organism evidence="2">
    <name type="scientific">uncultured Candidatus Melainabacteria bacterium</name>
    <dbReference type="NCBI Taxonomy" id="2682970"/>
    <lineage>
        <taxon>Bacteria</taxon>
        <taxon>Bacillati</taxon>
        <taxon>Candidatus Melainabacteria</taxon>
        <taxon>environmental samples</taxon>
    </lineage>
</organism>
<dbReference type="SUPFAM" id="SSF54523">
    <property type="entry name" value="Pili subunits"/>
    <property type="match status" value="1"/>
</dbReference>
<keyword evidence="1" id="KW-0472">Membrane</keyword>
<proteinExistence type="predicted"/>
<dbReference type="EMBL" id="MN577570">
    <property type="protein sequence ID" value="QGT49819.1"/>
    <property type="molecule type" value="Genomic_DNA"/>
</dbReference>
<accession>A0A650EJE4</accession>
<evidence type="ECO:0000256" key="1">
    <source>
        <dbReference type="SAM" id="Phobius"/>
    </source>
</evidence>
<reference evidence="2" key="1">
    <citation type="journal article" date="2020" name="J. ISSAAS">
        <title>Lactobacilli and other gastrointestinal microbiota of Peromyscus leucopus, reservoir host for agents of Lyme disease and other zoonoses in North America.</title>
        <authorList>
            <person name="Milovic A."/>
            <person name="Bassam K."/>
            <person name="Shao H."/>
            <person name="Chatzistamou I."/>
            <person name="Tufts D.M."/>
            <person name="Diuk-Wasser M."/>
            <person name="Barbour A.G."/>
        </authorList>
    </citation>
    <scope>NUCLEOTIDE SEQUENCE</scope>
    <source>
        <strain evidence="2">LL20</strain>
    </source>
</reference>
<dbReference type="AlphaFoldDB" id="A0A650EJE4"/>
<sequence length="262" mass="29364">MVAQLRKASLPLRAGMNMPSLKLGEGVEIKSVKVAFTLAEVLITLGIIGVVAAMTIPGLMTTHKAHRMHAQFLKSYSTVQQVFKQMEADDVSTDPSTYDRTKTEGIFYNTFKRYLTGITDCGVFSSKSLPCYKLNDTTKGYKSLNGSTFIAKTYFDDGQVALQDGTLLIFEQPNLGNIKDSYIWVLVDINGFKEKPNRMGYDLFVFHFQDGELRTMGAKGTMYEDLEQYCSLKSNQDLNGIACAQRAKSEADYFKWVIKNVK</sequence>